<organism evidence="1 2">
    <name type="scientific">Dioscorea alata</name>
    <name type="common">Purple yam</name>
    <dbReference type="NCBI Taxonomy" id="55571"/>
    <lineage>
        <taxon>Eukaryota</taxon>
        <taxon>Viridiplantae</taxon>
        <taxon>Streptophyta</taxon>
        <taxon>Embryophyta</taxon>
        <taxon>Tracheophyta</taxon>
        <taxon>Spermatophyta</taxon>
        <taxon>Magnoliopsida</taxon>
        <taxon>Liliopsida</taxon>
        <taxon>Dioscoreales</taxon>
        <taxon>Dioscoreaceae</taxon>
        <taxon>Dioscorea</taxon>
    </lineage>
</organism>
<protein>
    <submittedName>
        <fullName evidence="1">Cupredoxins domain-containing protein</fullName>
    </submittedName>
</protein>
<name>A0ACB7WQC4_DIOAL</name>
<comment type="caution">
    <text evidence="1">The sequence shown here is derived from an EMBL/GenBank/DDBJ whole genome shotgun (WGS) entry which is preliminary data.</text>
</comment>
<dbReference type="EMBL" id="CM037012">
    <property type="protein sequence ID" value="KAH7690364.1"/>
    <property type="molecule type" value="Genomic_DNA"/>
</dbReference>
<gene>
    <name evidence="1" type="ORF">IHE45_02G042000</name>
</gene>
<evidence type="ECO:0000313" key="2">
    <source>
        <dbReference type="Proteomes" id="UP000827976"/>
    </source>
</evidence>
<sequence length="167" mass="17763">MASKQLFAVFAIVATIFPVITTAATVFTVGDEVGWSLKGNYTGWAMGKEFKVGDSLVFNYTKDKHNVQKISGDGFKACDPSKATETLNSGMDVITLAKPGKKWYICGFADHCSKGMKLVINVGGDLLAPTSPPTAPAPASIAHMEALSFSSKLVMVALSLGMVFIMF</sequence>
<reference evidence="2" key="1">
    <citation type="journal article" date="2022" name="Nat. Commun.">
        <title>Chromosome evolution and the genetic basis of agronomically important traits in greater yam.</title>
        <authorList>
            <person name="Bredeson J.V."/>
            <person name="Lyons J.B."/>
            <person name="Oniyinde I.O."/>
            <person name="Okereke N.R."/>
            <person name="Kolade O."/>
            <person name="Nnabue I."/>
            <person name="Nwadili C.O."/>
            <person name="Hribova E."/>
            <person name="Parker M."/>
            <person name="Nwogha J."/>
            <person name="Shu S."/>
            <person name="Carlson J."/>
            <person name="Kariba R."/>
            <person name="Muthemba S."/>
            <person name="Knop K."/>
            <person name="Barton G.J."/>
            <person name="Sherwood A.V."/>
            <person name="Lopez-Montes A."/>
            <person name="Asiedu R."/>
            <person name="Jamnadass R."/>
            <person name="Muchugi A."/>
            <person name="Goodstein D."/>
            <person name="Egesi C.N."/>
            <person name="Featherston J."/>
            <person name="Asfaw A."/>
            <person name="Simpson G.G."/>
            <person name="Dolezel J."/>
            <person name="Hendre P.S."/>
            <person name="Van Deynze A."/>
            <person name="Kumar P.L."/>
            <person name="Obidiegwu J.E."/>
            <person name="Bhattacharjee R."/>
            <person name="Rokhsar D.S."/>
        </authorList>
    </citation>
    <scope>NUCLEOTIDE SEQUENCE [LARGE SCALE GENOMIC DNA]</scope>
    <source>
        <strain evidence="2">cv. TDa95/00328</strain>
    </source>
</reference>
<evidence type="ECO:0000313" key="1">
    <source>
        <dbReference type="EMBL" id="KAH7690364.1"/>
    </source>
</evidence>
<keyword evidence="2" id="KW-1185">Reference proteome</keyword>
<dbReference type="Proteomes" id="UP000827976">
    <property type="component" value="Chromosome 2"/>
</dbReference>
<accession>A0ACB7WQC4</accession>
<proteinExistence type="predicted"/>